<sequence length="159" mass="17731">MSDIIYLTLKGRNQGLISAGCSSYNSIGNRYQDGHTDEILVYSTNYDINRQQNISHAPFVLTKADDKSTPLLLTAISGNEILDCKFKFHRIDKNGGLQHYKTIKLGKASIIRIANEHPNSQLNNELQPFEMVSLRYESITINHITASTSGYSISHTAGK</sequence>
<gene>
    <name evidence="1" type="ORF">AYY17_18030</name>
</gene>
<dbReference type="InterPro" id="IPR052947">
    <property type="entry name" value="T6SS_Hcp1_domain"/>
</dbReference>
<dbReference type="PANTHER" id="PTHR34319:SF7">
    <property type="entry name" value="HNH ENDONUCLEASE DOMAIN-CONTAINING PROTEIN"/>
    <property type="match status" value="1"/>
</dbReference>
<evidence type="ECO:0000313" key="1">
    <source>
        <dbReference type="EMBL" id="OBU09715.1"/>
    </source>
</evidence>
<dbReference type="RefSeq" id="WP_067422585.1">
    <property type="nucleotide sequence ID" value="NZ_LZEX01000008.1"/>
</dbReference>
<dbReference type="PANTHER" id="PTHR34319">
    <property type="entry name" value="MAJOR EXPORTED PROTEIN"/>
    <property type="match status" value="1"/>
</dbReference>
<dbReference type="InterPro" id="IPR008514">
    <property type="entry name" value="T6SS_Hcp"/>
</dbReference>
<dbReference type="Pfam" id="PF05638">
    <property type="entry name" value="T6SS_HCP"/>
    <property type="match status" value="1"/>
</dbReference>
<protein>
    <submittedName>
        <fullName evidence="1">Type VI secretion system protein</fullName>
    </submittedName>
</protein>
<reference evidence="1 2" key="1">
    <citation type="submission" date="2016-06" db="EMBL/GenBank/DDBJ databases">
        <authorList>
            <person name="Kjaerup R.B."/>
            <person name="Dalgaard T.S."/>
            <person name="Juul-Madsen H.R."/>
        </authorList>
    </citation>
    <scope>NUCLEOTIDE SEQUENCE [LARGE SCALE GENOMIC DNA]</scope>
    <source>
        <strain evidence="1 2">GCSL-Mp3</strain>
    </source>
</reference>
<dbReference type="NCBIfam" id="TIGR03344">
    <property type="entry name" value="VI_effect_Hcp1"/>
    <property type="match status" value="1"/>
</dbReference>
<name>A0A1B8HK99_9GAMM</name>
<comment type="caution">
    <text evidence="1">The sequence shown here is derived from an EMBL/GenBank/DDBJ whole genome shotgun (WGS) entry which is preliminary data.</text>
</comment>
<proteinExistence type="predicted"/>
<evidence type="ECO:0000313" key="2">
    <source>
        <dbReference type="Proteomes" id="UP000092247"/>
    </source>
</evidence>
<dbReference type="AlphaFoldDB" id="A0A1B8HK99"/>
<dbReference type="EMBL" id="LZEX01000008">
    <property type="protein sequence ID" value="OBU09715.1"/>
    <property type="molecule type" value="Genomic_DNA"/>
</dbReference>
<dbReference type="Gene3D" id="2.30.110.20">
    <property type="entry name" value="Hcp1-like"/>
    <property type="match status" value="1"/>
</dbReference>
<accession>A0A1B8HK99</accession>
<organism evidence="1 2">
    <name type="scientific">Morganella psychrotolerans</name>
    <dbReference type="NCBI Taxonomy" id="368603"/>
    <lineage>
        <taxon>Bacteria</taxon>
        <taxon>Pseudomonadati</taxon>
        <taxon>Pseudomonadota</taxon>
        <taxon>Gammaproteobacteria</taxon>
        <taxon>Enterobacterales</taxon>
        <taxon>Morganellaceae</taxon>
        <taxon>Morganella</taxon>
    </lineage>
</organism>
<dbReference type="InterPro" id="IPR036624">
    <property type="entry name" value="Hcp1-lik_sf"/>
</dbReference>
<dbReference type="Proteomes" id="UP000092247">
    <property type="component" value="Unassembled WGS sequence"/>
</dbReference>
<dbReference type="SUPFAM" id="SSF141452">
    <property type="entry name" value="Hcp1-like"/>
    <property type="match status" value="1"/>
</dbReference>